<name>A0A060N9L1_CLOBO</name>
<reference evidence="2" key="1">
    <citation type="submission" date="2013-10" db="EMBL/GenBank/DDBJ databases">
        <title>Draft genome sequence of Clostridium botulinum type B strain Osaka05.</title>
        <authorList>
            <person name="Sakaguchi Y."/>
            <person name="Hosomi K."/>
            <person name="Uchiyama J."/>
            <person name="Ogura Y."/>
            <person name="Sakaguchi M."/>
            <person name="Kohda T."/>
            <person name="Mukamoto M."/>
            <person name="Misawa N."/>
            <person name="Matsuzaki S."/>
            <person name="Hayashi T."/>
            <person name="Kozaki S."/>
        </authorList>
    </citation>
    <scope>NUCLEOTIDE SEQUENCE</scope>
    <source>
        <strain evidence="2">Osaka05</strain>
    </source>
</reference>
<evidence type="ECO:0000259" key="1">
    <source>
        <dbReference type="PROSITE" id="PS50164"/>
    </source>
</evidence>
<dbReference type="SMART" id="SM00465">
    <property type="entry name" value="GIYc"/>
    <property type="match status" value="1"/>
</dbReference>
<gene>
    <name evidence="2" type="ORF">CBO05P1_225</name>
</gene>
<dbReference type="RefSeq" id="WP_030032035.1">
    <property type="nucleotide sequence ID" value="NZ_BA000058.1"/>
</dbReference>
<dbReference type="InterPro" id="IPR000305">
    <property type="entry name" value="GIY-YIG_endonuc"/>
</dbReference>
<proteinExistence type="predicted"/>
<accession>A0A060N9L1</accession>
<dbReference type="InterPro" id="IPR035901">
    <property type="entry name" value="GIY-YIG_endonuc_sf"/>
</dbReference>
<dbReference type="EMBL" id="BA000058">
    <property type="protein sequence ID" value="BAO04944.1"/>
    <property type="molecule type" value="Genomic_DNA"/>
</dbReference>
<organism evidence="2">
    <name type="scientific">Clostridium botulinum B str. Osaka05</name>
    <dbReference type="NCBI Taxonomy" id="1407017"/>
    <lineage>
        <taxon>Bacteria</taxon>
        <taxon>Bacillati</taxon>
        <taxon>Bacillota</taxon>
        <taxon>Clostridia</taxon>
        <taxon>Eubacteriales</taxon>
        <taxon>Clostridiaceae</taxon>
        <taxon>Clostridium</taxon>
    </lineage>
</organism>
<dbReference type="SUPFAM" id="SSF82771">
    <property type="entry name" value="GIY-YIG endonuclease"/>
    <property type="match status" value="1"/>
</dbReference>
<dbReference type="PROSITE" id="PS50164">
    <property type="entry name" value="GIY_YIG"/>
    <property type="match status" value="1"/>
</dbReference>
<dbReference type="Proteomes" id="UP000054164">
    <property type="component" value="Unassembled WGS sequence"/>
</dbReference>
<dbReference type="AlphaFoldDB" id="A0A060N9L1"/>
<dbReference type="HOGENOM" id="CLU_1270446_0_0_9"/>
<feature type="domain" description="GIY-YIG" evidence="1">
    <location>
        <begin position="89"/>
        <end position="171"/>
    </location>
</feature>
<protein>
    <submittedName>
        <fullName evidence="2">Phage-related protein</fullName>
    </submittedName>
</protein>
<evidence type="ECO:0000313" key="2">
    <source>
        <dbReference type="EMBL" id="BAO04944.1"/>
    </source>
</evidence>
<sequence length="217" mass="26072">MNIKNLTEGLIIRNYKELCKILEIKITGGYSKKAQFKELSCYCKYTKEGHKFIIQEIYKTPKKKIDNRYNNHSNRIYYDAFKPNEENGEKTGVYCIIRNNNIYIGSTVRSFRDRFQEHNMPSRIDNKETFQILNNDGCFDILWIANKNTTEQQIREKEAEYINKFKNNKNWILINKNKNTWSFIPKNKPKRKNKYIKINSNNYEKAIKILKENNLMK</sequence>